<dbReference type="AlphaFoldDB" id="A0A813IAP0"/>
<reference evidence="2" key="1">
    <citation type="submission" date="2021-02" db="EMBL/GenBank/DDBJ databases">
        <authorList>
            <person name="Dougan E. K."/>
            <person name="Rhodes N."/>
            <person name="Thang M."/>
            <person name="Chan C."/>
        </authorList>
    </citation>
    <scope>NUCLEOTIDE SEQUENCE</scope>
</reference>
<evidence type="ECO:0000256" key="1">
    <source>
        <dbReference type="SAM" id="Phobius"/>
    </source>
</evidence>
<keyword evidence="1" id="KW-0812">Transmembrane</keyword>
<evidence type="ECO:0000313" key="3">
    <source>
        <dbReference type="Proteomes" id="UP000626109"/>
    </source>
</evidence>
<dbReference type="EMBL" id="CAJNNW010005891">
    <property type="protein sequence ID" value="CAE8647820.1"/>
    <property type="molecule type" value="Genomic_DNA"/>
</dbReference>
<keyword evidence="1" id="KW-0472">Membrane</keyword>
<sequence length="192" mass="21309">WKYYVQKAKERPANSNEVFLDLSLDHAAHYPAMVTPTADMPTLQGLLEIDKTHFVSYTVAVVVALSFIGCCLAVFIWLVSCGVEALTKNVSAYVKGGREFIDWGIGYAQEVLPPDLASKLDQHAQAQLQEKLPELASSILGLVEGIGFETLIYLLYLLFWTLEPLPVNSDVAALFKTYLLQKSLVCLMFAFS</sequence>
<name>A0A813IAP0_POLGL</name>
<accession>A0A813IAP0</accession>
<feature type="non-terminal residue" evidence="2">
    <location>
        <position position="1"/>
    </location>
</feature>
<feature type="non-terminal residue" evidence="2">
    <location>
        <position position="192"/>
    </location>
</feature>
<dbReference type="Proteomes" id="UP000626109">
    <property type="component" value="Unassembled WGS sequence"/>
</dbReference>
<keyword evidence="1" id="KW-1133">Transmembrane helix</keyword>
<evidence type="ECO:0000313" key="2">
    <source>
        <dbReference type="EMBL" id="CAE8647820.1"/>
    </source>
</evidence>
<protein>
    <submittedName>
        <fullName evidence="2">Uncharacterized protein</fullName>
    </submittedName>
</protein>
<feature type="transmembrane region" description="Helical" evidence="1">
    <location>
        <begin position="54"/>
        <end position="79"/>
    </location>
</feature>
<feature type="transmembrane region" description="Helical" evidence="1">
    <location>
        <begin position="139"/>
        <end position="159"/>
    </location>
</feature>
<organism evidence="2 3">
    <name type="scientific">Polarella glacialis</name>
    <name type="common">Dinoflagellate</name>
    <dbReference type="NCBI Taxonomy" id="89957"/>
    <lineage>
        <taxon>Eukaryota</taxon>
        <taxon>Sar</taxon>
        <taxon>Alveolata</taxon>
        <taxon>Dinophyceae</taxon>
        <taxon>Suessiales</taxon>
        <taxon>Suessiaceae</taxon>
        <taxon>Polarella</taxon>
    </lineage>
</organism>
<comment type="caution">
    <text evidence="2">The sequence shown here is derived from an EMBL/GenBank/DDBJ whole genome shotgun (WGS) entry which is preliminary data.</text>
</comment>
<proteinExistence type="predicted"/>
<gene>
    <name evidence="2" type="ORF">PGLA2088_LOCUS6009</name>
</gene>